<comment type="subcellular location">
    <subcellularLocation>
        <location evidence="1">Cytoplasm</location>
    </subcellularLocation>
    <subcellularLocation>
        <location evidence="2">Secreted</location>
    </subcellularLocation>
</comment>
<evidence type="ECO:0000256" key="5">
    <source>
        <dbReference type="ARBA" id="ARBA00022525"/>
    </source>
</evidence>
<dbReference type="GO" id="GO:0032020">
    <property type="term" value="P:ISG15-protein conjugation"/>
    <property type="evidence" value="ECO:0007669"/>
    <property type="project" value="UniProtKB-ARBA"/>
</dbReference>
<dbReference type="Gene3D" id="3.10.20.90">
    <property type="entry name" value="Phosphatidylinositol 3-kinase Catalytic Subunit, Chain A, domain 1"/>
    <property type="match status" value="2"/>
</dbReference>
<comment type="caution">
    <text evidence="14">The sequence shown here is derived from an EMBL/GenBank/DDBJ whole genome shotgun (WGS) entry which is preliminary data.</text>
</comment>
<organism evidence="14 15">
    <name type="scientific">Camelus dromedarius</name>
    <name type="common">Dromedary</name>
    <name type="synonym">Arabian camel</name>
    <dbReference type="NCBI Taxonomy" id="9838"/>
    <lineage>
        <taxon>Eukaryota</taxon>
        <taxon>Metazoa</taxon>
        <taxon>Chordata</taxon>
        <taxon>Craniata</taxon>
        <taxon>Vertebrata</taxon>
        <taxon>Euteleostomi</taxon>
        <taxon>Mammalia</taxon>
        <taxon>Eutheria</taxon>
        <taxon>Laurasiatheria</taxon>
        <taxon>Artiodactyla</taxon>
        <taxon>Tylopoda</taxon>
        <taxon>Camelidae</taxon>
        <taxon>Camelus</taxon>
    </lineage>
</organism>
<dbReference type="InterPro" id="IPR015496">
    <property type="entry name" value="Ubiquilin"/>
</dbReference>
<name>A0A5N4DAX7_CAMDR</name>
<evidence type="ECO:0000313" key="15">
    <source>
        <dbReference type="Proteomes" id="UP000299084"/>
    </source>
</evidence>
<feature type="domain" description="Ubiquitin-like" evidence="13">
    <location>
        <begin position="82"/>
        <end position="157"/>
    </location>
</feature>
<dbReference type="PANTHER" id="PTHR10677">
    <property type="entry name" value="UBIQUILIN"/>
    <property type="match status" value="1"/>
</dbReference>
<dbReference type="GO" id="GO:0002682">
    <property type="term" value="P:regulation of immune system process"/>
    <property type="evidence" value="ECO:0007669"/>
    <property type="project" value="UniProtKB-ARBA"/>
</dbReference>
<evidence type="ECO:0000256" key="10">
    <source>
        <dbReference type="ARBA" id="ARBA00023157"/>
    </source>
</evidence>
<dbReference type="Proteomes" id="UP000299084">
    <property type="component" value="Unassembled WGS sequence"/>
</dbReference>
<evidence type="ECO:0000256" key="1">
    <source>
        <dbReference type="ARBA" id="ARBA00004496"/>
    </source>
</evidence>
<dbReference type="AlphaFoldDB" id="A0A5N4DAX7"/>
<accession>A0A5N4DAX7</accession>
<evidence type="ECO:0000313" key="14">
    <source>
        <dbReference type="EMBL" id="KAB1268252.1"/>
    </source>
</evidence>
<feature type="domain" description="Ubiquitin-like" evidence="13">
    <location>
        <begin position="5"/>
        <end position="76"/>
    </location>
</feature>
<dbReference type="GO" id="GO:0006511">
    <property type="term" value="P:ubiquitin-dependent protein catabolic process"/>
    <property type="evidence" value="ECO:0007669"/>
    <property type="project" value="TreeGrafter"/>
</dbReference>
<keyword evidence="15" id="KW-1185">Reference proteome</keyword>
<keyword evidence="5" id="KW-0964">Secreted</keyword>
<keyword evidence="4" id="KW-1017">Isopeptide bond</keyword>
<keyword evidence="3" id="KW-0963">Cytoplasm</keyword>
<dbReference type="InterPro" id="IPR029071">
    <property type="entry name" value="Ubiquitin-like_domsf"/>
</dbReference>
<keyword evidence="9" id="KW-0051">Antiviral defense</keyword>
<keyword evidence="6" id="KW-0677">Repeat</keyword>
<evidence type="ECO:0000256" key="2">
    <source>
        <dbReference type="ARBA" id="ARBA00004613"/>
    </source>
</evidence>
<dbReference type="GO" id="GO:0031593">
    <property type="term" value="F:polyubiquitin modification-dependent protein binding"/>
    <property type="evidence" value="ECO:0007669"/>
    <property type="project" value="TreeGrafter"/>
</dbReference>
<dbReference type="PANTHER" id="PTHR10677:SF16">
    <property type="entry name" value="UBIQUILIN-1"/>
    <property type="match status" value="1"/>
</dbReference>
<proteinExistence type="predicted"/>
<evidence type="ECO:0000256" key="12">
    <source>
        <dbReference type="ARBA" id="ARBA00075855"/>
    </source>
</evidence>
<evidence type="ECO:0000256" key="11">
    <source>
        <dbReference type="ARBA" id="ARBA00072706"/>
    </source>
</evidence>
<keyword evidence="8" id="KW-0702">S-nitrosylation</keyword>
<dbReference type="IntAct" id="A0A5N4DAX7">
    <property type="interactions" value="3"/>
</dbReference>
<protein>
    <recommendedName>
        <fullName evidence="11">Ubiquitin-like protein ISG15</fullName>
    </recommendedName>
    <alternativeName>
        <fullName evidence="12">Ubiquitin cross-reactive protein</fullName>
    </alternativeName>
</protein>
<evidence type="ECO:0000256" key="8">
    <source>
        <dbReference type="ARBA" id="ARBA00022799"/>
    </source>
</evidence>
<dbReference type="SUPFAM" id="SSF54236">
    <property type="entry name" value="Ubiquitin-like"/>
    <property type="match status" value="2"/>
</dbReference>
<evidence type="ECO:0000256" key="4">
    <source>
        <dbReference type="ARBA" id="ARBA00022499"/>
    </source>
</evidence>
<dbReference type="PROSITE" id="PS50053">
    <property type="entry name" value="UBIQUITIN_2"/>
    <property type="match status" value="2"/>
</dbReference>
<evidence type="ECO:0000256" key="9">
    <source>
        <dbReference type="ARBA" id="ARBA00023118"/>
    </source>
</evidence>
<dbReference type="InterPro" id="IPR000626">
    <property type="entry name" value="Ubiquitin-like_dom"/>
</dbReference>
<dbReference type="GO" id="GO:0051240">
    <property type="term" value="P:positive regulation of multicellular organismal process"/>
    <property type="evidence" value="ECO:0007669"/>
    <property type="project" value="UniProtKB-ARBA"/>
</dbReference>
<dbReference type="OrthoDB" id="1885901at2759"/>
<dbReference type="FunFam" id="3.10.20.90:FF:000264">
    <property type="entry name" value="ISG15 ubiquitin-like modifier"/>
    <property type="match status" value="1"/>
</dbReference>
<dbReference type="STRING" id="9838.ENSCDRP00005006804"/>
<dbReference type="GO" id="GO:0005576">
    <property type="term" value="C:extracellular region"/>
    <property type="evidence" value="ECO:0007669"/>
    <property type="project" value="UniProtKB-SubCell"/>
</dbReference>
<evidence type="ECO:0000259" key="13">
    <source>
        <dbReference type="PROSITE" id="PS50053"/>
    </source>
</evidence>
<dbReference type="EMBL" id="JWIN03000013">
    <property type="protein sequence ID" value="KAB1268252.1"/>
    <property type="molecule type" value="Genomic_DNA"/>
</dbReference>
<keyword evidence="10" id="KW-1015">Disulfide bond</keyword>
<sequence>MGGILKVKMLEGREIQVTLRDSMLLSELKQQIAQKIHVPTFQQRLAHPESQQVLKDGEPLVRQGLKPGDTVLLMVQNCEDPLSILVRNDKGRSSAYEVWLTQTVAELKRQVCQKEHAQADQFWLTFEGKPMEDQHQLGEYGLTARCTVYMNLRLRGGGAGPGGR</sequence>
<dbReference type="GO" id="GO:0042742">
    <property type="term" value="P:defense response to bacterium"/>
    <property type="evidence" value="ECO:0007669"/>
    <property type="project" value="UniProtKB-ARBA"/>
</dbReference>
<dbReference type="PRINTS" id="PR00348">
    <property type="entry name" value="UBIQUITIN"/>
</dbReference>
<gene>
    <name evidence="14" type="ORF">Cadr_000013024</name>
</gene>
<dbReference type="GO" id="GO:0005829">
    <property type="term" value="C:cytosol"/>
    <property type="evidence" value="ECO:0007669"/>
    <property type="project" value="TreeGrafter"/>
</dbReference>
<dbReference type="GO" id="GO:0051607">
    <property type="term" value="P:defense response to virus"/>
    <property type="evidence" value="ECO:0007669"/>
    <property type="project" value="UniProtKB-KW"/>
</dbReference>
<dbReference type="InterPro" id="IPR019956">
    <property type="entry name" value="Ubiquitin_dom"/>
</dbReference>
<dbReference type="GO" id="GO:0031386">
    <property type="term" value="F:protein tag activity"/>
    <property type="evidence" value="ECO:0007669"/>
    <property type="project" value="UniProtKB-ARBA"/>
</dbReference>
<dbReference type="Pfam" id="PF00240">
    <property type="entry name" value="ubiquitin"/>
    <property type="match status" value="2"/>
</dbReference>
<reference evidence="14 15" key="1">
    <citation type="journal article" date="2019" name="Mol. Ecol. Resour.">
        <title>Improving Illumina assemblies with Hi-C and long reads: an example with the North African dromedary.</title>
        <authorList>
            <person name="Elbers J.P."/>
            <person name="Rogers M.F."/>
            <person name="Perelman P.L."/>
            <person name="Proskuryakova A.A."/>
            <person name="Serdyukova N.A."/>
            <person name="Johnson W.E."/>
            <person name="Horin P."/>
            <person name="Corander J."/>
            <person name="Murphy D."/>
            <person name="Burger P.A."/>
        </authorList>
    </citation>
    <scope>NUCLEOTIDE SEQUENCE [LARGE SCALE GENOMIC DNA]</scope>
    <source>
        <strain evidence="14">Drom800</strain>
        <tissue evidence="14">Blood</tissue>
    </source>
</reference>
<evidence type="ECO:0000256" key="6">
    <source>
        <dbReference type="ARBA" id="ARBA00022737"/>
    </source>
</evidence>
<dbReference type="SMART" id="SM00213">
    <property type="entry name" value="UBQ"/>
    <property type="match status" value="2"/>
</dbReference>
<keyword evidence="7" id="KW-0833">Ubl conjugation pathway</keyword>
<evidence type="ECO:0000256" key="3">
    <source>
        <dbReference type="ARBA" id="ARBA00022490"/>
    </source>
</evidence>
<dbReference type="FunFam" id="3.10.20.90:FF:000240">
    <property type="entry name" value="ISG15 ubiquitin-like modifier"/>
    <property type="match status" value="1"/>
</dbReference>
<evidence type="ECO:0000256" key="7">
    <source>
        <dbReference type="ARBA" id="ARBA00022786"/>
    </source>
</evidence>